<dbReference type="Proteomes" id="UP000886998">
    <property type="component" value="Unassembled WGS sequence"/>
</dbReference>
<reference evidence="1" key="1">
    <citation type="submission" date="2020-08" db="EMBL/GenBank/DDBJ databases">
        <title>Multicomponent nature underlies the extraordinary mechanical properties of spider dragline silk.</title>
        <authorList>
            <person name="Kono N."/>
            <person name="Nakamura H."/>
            <person name="Mori M."/>
            <person name="Yoshida Y."/>
            <person name="Ohtoshi R."/>
            <person name="Malay A.D."/>
            <person name="Moran D.A.P."/>
            <person name="Tomita M."/>
            <person name="Numata K."/>
            <person name="Arakawa K."/>
        </authorList>
    </citation>
    <scope>NUCLEOTIDE SEQUENCE</scope>
</reference>
<organism evidence="1 2">
    <name type="scientific">Trichonephila inaurata madagascariensis</name>
    <dbReference type="NCBI Taxonomy" id="2747483"/>
    <lineage>
        <taxon>Eukaryota</taxon>
        <taxon>Metazoa</taxon>
        <taxon>Ecdysozoa</taxon>
        <taxon>Arthropoda</taxon>
        <taxon>Chelicerata</taxon>
        <taxon>Arachnida</taxon>
        <taxon>Araneae</taxon>
        <taxon>Araneomorphae</taxon>
        <taxon>Entelegynae</taxon>
        <taxon>Araneoidea</taxon>
        <taxon>Nephilidae</taxon>
        <taxon>Trichonephila</taxon>
        <taxon>Trichonephila inaurata</taxon>
    </lineage>
</organism>
<keyword evidence="2" id="KW-1185">Reference proteome</keyword>
<evidence type="ECO:0000313" key="2">
    <source>
        <dbReference type="Proteomes" id="UP000886998"/>
    </source>
</evidence>
<dbReference type="AlphaFoldDB" id="A0A8X6WRV0"/>
<protein>
    <submittedName>
        <fullName evidence="1">Uncharacterized protein</fullName>
    </submittedName>
</protein>
<gene>
    <name evidence="1" type="ORF">TNIN_414831</name>
</gene>
<accession>A0A8X6WRV0</accession>
<proteinExistence type="predicted"/>
<name>A0A8X6WRV0_9ARAC</name>
<comment type="caution">
    <text evidence="1">The sequence shown here is derived from an EMBL/GenBank/DDBJ whole genome shotgun (WGS) entry which is preliminary data.</text>
</comment>
<dbReference type="EMBL" id="BMAV01001725">
    <property type="protein sequence ID" value="GFY40149.1"/>
    <property type="molecule type" value="Genomic_DNA"/>
</dbReference>
<sequence length="245" mass="27545">MAKGKVLERKFSDIERQISRFITFVDTFDEDEKEVLTIKLSQLEILNIKFEEEKEIFTSLTDAEFDKFDAKITTCNEHIQKLEERQQFESFQPDTRRQDDGVEEICFQNSGITNKQTKTDGNSFNFPSAQNNIVQGHVSGVNMNVSASQKHKNAIILSTCVIYVENSVGEKFPYAFSQTAGRKLRSSAANFSNLRKLKTDMSVCGLGGSNVNIKPKVKGVISNGSGSYTRVVDFHVVTKITNDTC</sequence>
<evidence type="ECO:0000313" key="1">
    <source>
        <dbReference type="EMBL" id="GFY40149.1"/>
    </source>
</evidence>
<dbReference type="OrthoDB" id="6434316at2759"/>